<dbReference type="Gene3D" id="3.40.30.10">
    <property type="entry name" value="Glutaredoxin"/>
    <property type="match status" value="1"/>
</dbReference>
<dbReference type="EMBL" id="PYGD01000001">
    <property type="protein sequence ID" value="PSK94158.1"/>
    <property type="molecule type" value="Genomic_DNA"/>
</dbReference>
<accession>A0A2P8DAA9</accession>
<dbReference type="CDD" id="cd02966">
    <property type="entry name" value="TlpA_like_family"/>
    <property type="match status" value="1"/>
</dbReference>
<dbReference type="InterPro" id="IPR000866">
    <property type="entry name" value="AhpC/TSA"/>
</dbReference>
<organism evidence="3 4">
    <name type="scientific">Taibaiella chishuiensis</name>
    <dbReference type="NCBI Taxonomy" id="1434707"/>
    <lineage>
        <taxon>Bacteria</taxon>
        <taxon>Pseudomonadati</taxon>
        <taxon>Bacteroidota</taxon>
        <taxon>Chitinophagia</taxon>
        <taxon>Chitinophagales</taxon>
        <taxon>Chitinophagaceae</taxon>
        <taxon>Taibaiella</taxon>
    </lineage>
</organism>
<proteinExistence type="predicted"/>
<dbReference type="Pfam" id="PF17127">
    <property type="entry name" value="DUF5106"/>
    <property type="match status" value="1"/>
</dbReference>
<keyword evidence="4" id="KW-1185">Reference proteome</keyword>
<dbReference type="Proteomes" id="UP000240572">
    <property type="component" value="Unassembled WGS sequence"/>
</dbReference>
<dbReference type="AlphaFoldDB" id="A0A2P8DAA9"/>
<reference evidence="3 4" key="1">
    <citation type="submission" date="2018-03" db="EMBL/GenBank/DDBJ databases">
        <title>Genomic Encyclopedia of Type Strains, Phase III (KMG-III): the genomes of soil and plant-associated and newly described type strains.</title>
        <authorList>
            <person name="Whitman W."/>
        </authorList>
    </citation>
    <scope>NUCLEOTIDE SEQUENCE [LARGE SCALE GENOMIC DNA]</scope>
    <source>
        <strain evidence="3 4">CGMCC 1.12700</strain>
    </source>
</reference>
<dbReference type="PROSITE" id="PS51352">
    <property type="entry name" value="THIOREDOXIN_2"/>
    <property type="match status" value="1"/>
</dbReference>
<name>A0A2P8DAA9_9BACT</name>
<keyword evidence="1" id="KW-0732">Signal</keyword>
<sequence>MKRSVLLVLFLVGAASLSAREGYKIDISFRSNIPDSIVYLVHYFGKAGILVKADSARVKDQKHIRFARKQPITGGSYLLAFNRNSQFIEFLLDNGADFSIAADTLRNKAGGIDLDRISFRNSPENDRYLAYNKLMESLGDRHHGIMQQLGAAKNEADSSRINAALKPLQDEQLSYRKNYIKQYPNTLLSSIFSALLPPEVPGGPHYLEDGTTPDSTYAYRYYQAHYWDKFDFADARLLNTPVYENKLNDYFEKWLYPIPDTINSEADKLLARTRANRELFRYTLRTLTNNALQSKIMGMDEVFVHLVERYYMKGDAYWLDSAGRAWYENRARSLSPTTLGNIAPDLGMQDIWTSKDLNLHSVKAPYTLLVIWSYDCGHCRKEIPLLDSLYRNQLVAKGVQVYSVASGGDLGEIRKFVEQMGIKDWINVADFNSTSGYKSKYDAYTTPKIFLMDTDKKLIGKGLDHSNIYGLIEHYEKKKKANP</sequence>
<feature type="domain" description="Thioredoxin" evidence="2">
    <location>
        <begin position="337"/>
        <end position="483"/>
    </location>
</feature>
<comment type="caution">
    <text evidence="3">The sequence shown here is derived from an EMBL/GenBank/DDBJ whole genome shotgun (WGS) entry which is preliminary data.</text>
</comment>
<dbReference type="RefSeq" id="WP_106520884.1">
    <property type="nucleotide sequence ID" value="NZ_PYGD01000001.1"/>
</dbReference>
<evidence type="ECO:0000313" key="3">
    <source>
        <dbReference type="EMBL" id="PSK94158.1"/>
    </source>
</evidence>
<evidence type="ECO:0000259" key="2">
    <source>
        <dbReference type="PROSITE" id="PS51352"/>
    </source>
</evidence>
<evidence type="ECO:0000313" key="4">
    <source>
        <dbReference type="Proteomes" id="UP000240572"/>
    </source>
</evidence>
<feature type="chain" id="PRO_5015107451" evidence="1">
    <location>
        <begin position="20"/>
        <end position="483"/>
    </location>
</feature>
<feature type="signal peptide" evidence="1">
    <location>
        <begin position="1"/>
        <end position="19"/>
    </location>
</feature>
<dbReference type="InterPro" id="IPR036249">
    <property type="entry name" value="Thioredoxin-like_sf"/>
</dbReference>
<dbReference type="InterPro" id="IPR033395">
    <property type="entry name" value="DUF5106"/>
</dbReference>
<dbReference type="OrthoDB" id="6399635at2"/>
<evidence type="ECO:0000256" key="1">
    <source>
        <dbReference type="SAM" id="SignalP"/>
    </source>
</evidence>
<dbReference type="InterPro" id="IPR013766">
    <property type="entry name" value="Thioredoxin_domain"/>
</dbReference>
<protein>
    <submittedName>
        <fullName evidence="3">Thioredoxin-like protein</fullName>
    </submittedName>
</protein>
<gene>
    <name evidence="3" type="ORF">B0I18_101309</name>
</gene>
<dbReference type="Pfam" id="PF00578">
    <property type="entry name" value="AhpC-TSA"/>
    <property type="match status" value="1"/>
</dbReference>
<dbReference type="SUPFAM" id="SSF52833">
    <property type="entry name" value="Thioredoxin-like"/>
    <property type="match status" value="1"/>
</dbReference>